<evidence type="ECO:0000256" key="2">
    <source>
        <dbReference type="PIRNR" id="PIRNR001892"/>
    </source>
</evidence>
<comment type="caution">
    <text evidence="3">The sequence shown here is derived from an EMBL/GenBank/DDBJ whole genome shotgun (WGS) entry which is preliminary data.</text>
</comment>
<keyword evidence="4" id="KW-1185">Reference proteome</keyword>
<keyword evidence="2" id="KW-0472">Membrane</keyword>
<comment type="function">
    <text evidence="2">CyaE is necessary for transport of calmodulin-sensitive adenylate cyclase-hemolysin (cyclolysin).</text>
</comment>
<evidence type="ECO:0000256" key="1">
    <source>
        <dbReference type="ARBA" id="ARBA00007613"/>
    </source>
</evidence>
<dbReference type="SUPFAM" id="SSF56954">
    <property type="entry name" value="Outer membrane efflux proteins (OEP)"/>
    <property type="match status" value="1"/>
</dbReference>
<protein>
    <recommendedName>
        <fullName evidence="2">Protein CyaE</fullName>
    </recommendedName>
</protein>
<dbReference type="PANTHER" id="PTHR30203">
    <property type="entry name" value="OUTER MEMBRANE CATION EFFLUX PROTEIN"/>
    <property type="match status" value="1"/>
</dbReference>
<keyword evidence="2" id="KW-0813">Transport</keyword>
<proteinExistence type="inferred from homology"/>
<dbReference type="InterPro" id="IPR010131">
    <property type="entry name" value="MdtP/NodT-like"/>
</dbReference>
<name>A0A4R3NJB2_9HYPH</name>
<evidence type="ECO:0000313" key="3">
    <source>
        <dbReference type="EMBL" id="TCT33026.1"/>
    </source>
</evidence>
<comment type="subcellular location">
    <subcellularLocation>
        <location evidence="2">Cell outer membrane</location>
        <topology evidence="2">Peripheral membrane protein</topology>
    </subcellularLocation>
</comment>
<dbReference type="Gene3D" id="1.20.1600.10">
    <property type="entry name" value="Outer membrane efflux proteins (OEP)"/>
    <property type="match status" value="1"/>
</dbReference>
<sequence length="516" mass="54638">MIFKCRPLPALPLNRPYSQVLPNAMKHTLVASSLMLTLGLAGCASDSLTLAPSSPDKPWLPGADGSTESLQTRARNAGALALSEPVVNKNKTYTLPELIDLAQRSNPETRAAWEQARQAALAVGMAEATYLPIITANVIGGTNNNSAELPIPIGGNAYFDTDIQGVVPFVALQWLAFDFGGRSAVVEGAKNLSLASNYQFNAVHQHLIYAVTSAFHDYNAARAHARASSQALANSRTVYDAVKARRDRGLATSVDLAQAEQIVAQEELRVVQSRGAEQDAYQALLGAVGISPMSKIKIEDTRNRGIPSSANVPVKTMVEVALANRPDVLAGYASLEASREGIKKAKSDFMPKIGVFGTLSTYETQFNAGGLPSVENNGLNGNIMFGASIPLYDSGLREANLKEARSRVATAEKNYEQLKDVAAREIVVASNALTSAIQANASAVKLRQAAYKTYDSALEAYQNGVGTVSALATAQNGLLDARLAESDAREAAFTAAANLAFVLGTSTSRTVPPASR</sequence>
<dbReference type="GO" id="GO:0031640">
    <property type="term" value="P:killing of cells of another organism"/>
    <property type="evidence" value="ECO:0007669"/>
    <property type="project" value="UniProtKB-KW"/>
</dbReference>
<dbReference type="Pfam" id="PF02321">
    <property type="entry name" value="OEP"/>
    <property type="match status" value="2"/>
</dbReference>
<dbReference type="GO" id="GO:0015562">
    <property type="term" value="F:efflux transmembrane transporter activity"/>
    <property type="evidence" value="ECO:0007669"/>
    <property type="project" value="InterPro"/>
</dbReference>
<comment type="similarity">
    <text evidence="1 2">Belongs to the outer membrane factor (OMF) (TC 1.B.17) family.</text>
</comment>
<keyword evidence="2" id="KW-0354">Hemolysis</keyword>
<dbReference type="GO" id="GO:0009279">
    <property type="term" value="C:cell outer membrane"/>
    <property type="evidence" value="ECO:0007669"/>
    <property type="project" value="UniProtKB-SubCell"/>
</dbReference>
<dbReference type="InterPro" id="IPR028351">
    <property type="entry name" value="CyaE"/>
</dbReference>
<evidence type="ECO:0000313" key="4">
    <source>
        <dbReference type="Proteomes" id="UP000295097"/>
    </source>
</evidence>
<dbReference type="PIRSF" id="PIRSF001892">
    <property type="entry name" value="CyaE"/>
    <property type="match status" value="1"/>
</dbReference>
<dbReference type="RefSeq" id="WP_132313788.1">
    <property type="nucleotide sequence ID" value="NZ_SMAR01000036.1"/>
</dbReference>
<keyword evidence="2" id="KW-0998">Cell outer membrane</keyword>
<dbReference type="OrthoDB" id="5296315at2"/>
<keyword evidence="2" id="KW-0204">Cytolysis</keyword>
<gene>
    <name evidence="3" type="ORF">EDC90_103616</name>
</gene>
<dbReference type="AlphaFoldDB" id="A0A4R3NJB2"/>
<dbReference type="PANTHER" id="PTHR30203:SF29">
    <property type="entry name" value="PROTEIN CYAE"/>
    <property type="match status" value="1"/>
</dbReference>
<dbReference type="EMBL" id="SMAR01000036">
    <property type="protein sequence ID" value="TCT33026.1"/>
    <property type="molecule type" value="Genomic_DNA"/>
</dbReference>
<dbReference type="InterPro" id="IPR003423">
    <property type="entry name" value="OMP_efflux"/>
</dbReference>
<dbReference type="Proteomes" id="UP000295097">
    <property type="component" value="Unassembled WGS sequence"/>
</dbReference>
<reference evidence="3 4" key="1">
    <citation type="submission" date="2019-03" db="EMBL/GenBank/DDBJ databases">
        <title>Freshwater and sediment microbial communities from various areas in North America, analyzing microbe dynamics in response to fracking.</title>
        <authorList>
            <person name="Lamendella R."/>
        </authorList>
    </citation>
    <scope>NUCLEOTIDE SEQUENCE [LARGE SCALE GENOMIC DNA]</scope>
    <source>
        <strain evidence="3 4">175.2</strain>
    </source>
</reference>
<organism evidence="3 4">
    <name type="scientific">Martelella mediterranea</name>
    <dbReference type="NCBI Taxonomy" id="293089"/>
    <lineage>
        <taxon>Bacteria</taxon>
        <taxon>Pseudomonadati</taxon>
        <taxon>Pseudomonadota</taxon>
        <taxon>Alphaproteobacteria</taxon>
        <taxon>Hyphomicrobiales</taxon>
        <taxon>Aurantimonadaceae</taxon>
        <taxon>Martelella</taxon>
    </lineage>
</organism>
<accession>A0A4R3NJB2</accession>